<dbReference type="InterPro" id="IPR038765">
    <property type="entry name" value="Papain-like_cys_pep_sf"/>
</dbReference>
<organism evidence="1 2">
    <name type="scientific">Fusarium beomiforme</name>
    <dbReference type="NCBI Taxonomy" id="44412"/>
    <lineage>
        <taxon>Eukaryota</taxon>
        <taxon>Fungi</taxon>
        <taxon>Dikarya</taxon>
        <taxon>Ascomycota</taxon>
        <taxon>Pezizomycotina</taxon>
        <taxon>Sordariomycetes</taxon>
        <taxon>Hypocreomycetidae</taxon>
        <taxon>Hypocreales</taxon>
        <taxon>Nectriaceae</taxon>
        <taxon>Fusarium</taxon>
        <taxon>Fusarium burgessii species complex</taxon>
    </lineage>
</organism>
<comment type="caution">
    <text evidence="1">The sequence shown here is derived from an EMBL/GenBank/DDBJ whole genome shotgun (WGS) entry which is preliminary data.</text>
</comment>
<sequence length="638" mass="72221">MEKIEHDYYKIVKKIAYQPHSTTTLALIKAATQIIDKRFSNCPPSLLFPDPRRFPSREVALQRTADERLCDLIPPVDDSWVRYASKINQSSTFEENRVSSSLRDLVRNEYLDVSIVEDYLELLRTLSSQTKIAPIHQLRQDGNISIETEGIDHSIIIPFIDGQDWAFAVVYFDCIHWYDSGPLKQIPDLSASGGQRIVEGWRGPQHNDSKDSGVFMLMGISHIIKQQPHVSQEAANDLVQSFRVRILIELLAEQLDPTPECLSEKGIIKGAREDGACIIVSQTDRDSPSSQFEEDSFNDTMYVLQSTAQDSHSVPPEPPASTSMDQTAYTSVAHGDNLSQWGRQQISSVNRANEVQSAAGGLRNDSGGTYRYILPAVHHPLVATSASNHYPTTPFGMNTSRRMTAPRRRIATARITMGPEPNIKSMINRKVILENLSSALRFTRSALASDLDNGYMLWLLGKNRKTGGKLQQRYQRVLFNQKMAERVDQDLKIDGLNDRQWKSMKKDFGYWKVWVDMRDVGLKYDDLGEFVTLCALPGSMNSENMSGDYQKSLVAAFEREIEDSSSPLRQWLRDARQLCDMILTKSIPAHPLKLDDYETNVEEEVSDVAWKSHMSTDSVGDFQDEISLPYDENTWALE</sequence>
<protein>
    <submittedName>
        <fullName evidence="1">Uncharacterized protein</fullName>
    </submittedName>
</protein>
<reference evidence="1" key="2">
    <citation type="submission" date="2020-02" db="EMBL/GenBank/DDBJ databases">
        <title>Identification and distribution of gene clusters putatively required for synthesis of sphingolipid metabolism inhibitors in phylogenetically diverse species of the filamentous fungus Fusarium.</title>
        <authorList>
            <person name="Kim H.-S."/>
            <person name="Busman M."/>
            <person name="Brown D.W."/>
            <person name="Divon H."/>
            <person name="Uhlig S."/>
            <person name="Proctor R.H."/>
        </authorList>
    </citation>
    <scope>NUCLEOTIDE SEQUENCE</scope>
    <source>
        <strain evidence="1">NRRL 25174</strain>
    </source>
</reference>
<dbReference type="Proteomes" id="UP000730481">
    <property type="component" value="Unassembled WGS sequence"/>
</dbReference>
<keyword evidence="2" id="KW-1185">Reference proteome</keyword>
<proteinExistence type="predicted"/>
<gene>
    <name evidence="1" type="ORF">FBEOM_3797</name>
</gene>
<dbReference type="Gene3D" id="3.40.395.10">
    <property type="entry name" value="Adenoviral Proteinase, Chain A"/>
    <property type="match status" value="1"/>
</dbReference>
<name>A0A9P5AP22_9HYPO</name>
<evidence type="ECO:0000313" key="1">
    <source>
        <dbReference type="EMBL" id="KAF4342260.1"/>
    </source>
</evidence>
<accession>A0A9P5AP22</accession>
<reference evidence="1" key="1">
    <citation type="journal article" date="2017" name="Mycologia">
        <title>Fusarium algeriense, sp. nov., a novel toxigenic crown rot pathogen of durum wheat from Algeria is nested in the Fusarium burgessii species complex.</title>
        <authorList>
            <person name="Laraba I."/>
            <person name="Keddad A."/>
            <person name="Boureghda H."/>
            <person name="Abdallah N."/>
            <person name="Vaughan M.M."/>
            <person name="Proctor R.H."/>
            <person name="Busman M."/>
            <person name="O'Donnell K."/>
        </authorList>
    </citation>
    <scope>NUCLEOTIDE SEQUENCE</scope>
    <source>
        <strain evidence="1">NRRL 25174</strain>
    </source>
</reference>
<evidence type="ECO:0000313" key="2">
    <source>
        <dbReference type="Proteomes" id="UP000730481"/>
    </source>
</evidence>
<dbReference type="SUPFAM" id="SSF54001">
    <property type="entry name" value="Cysteine proteinases"/>
    <property type="match status" value="1"/>
</dbReference>
<dbReference type="AlphaFoldDB" id="A0A9P5AP22"/>
<dbReference type="OrthoDB" id="5043919at2759"/>
<dbReference type="EMBL" id="PVQB02000150">
    <property type="protein sequence ID" value="KAF4342260.1"/>
    <property type="molecule type" value="Genomic_DNA"/>
</dbReference>